<dbReference type="Proteomes" id="UP000016608">
    <property type="component" value="Unassembled WGS sequence"/>
</dbReference>
<sequence>MTSLKNILAEEIQISFLEKLHRIDAVKLRKDIVPQVAAAYYSGGIIQILRYWVISSSQGRQAAQYDI</sequence>
<evidence type="ECO:0000313" key="1">
    <source>
        <dbReference type="EMBL" id="ERK47096.1"/>
    </source>
</evidence>
<keyword evidence="2" id="KW-1185">Reference proteome</keyword>
<reference evidence="1 2" key="1">
    <citation type="submission" date="2013-06" db="EMBL/GenBank/DDBJ databases">
        <authorList>
            <person name="Weinstock G."/>
            <person name="Sodergren E."/>
            <person name="Lobos E.A."/>
            <person name="Fulton L."/>
            <person name="Fulton R."/>
            <person name="Courtney L."/>
            <person name="Fronick C."/>
            <person name="O'Laughlin M."/>
            <person name="Godfrey J."/>
            <person name="Wilson R.M."/>
            <person name="Miner T."/>
            <person name="Farmer C."/>
            <person name="Delehaunty K."/>
            <person name="Cordes M."/>
            <person name="Minx P."/>
            <person name="Tomlinson C."/>
            <person name="Chen J."/>
            <person name="Wollam A."/>
            <person name="Pepin K.H."/>
            <person name="Bhonagiri V."/>
            <person name="Zhang X."/>
            <person name="Warren W."/>
            <person name="Mitreva M."/>
            <person name="Mardis E.R."/>
            <person name="Wilson R.K."/>
        </authorList>
    </citation>
    <scope>NUCLEOTIDE SEQUENCE [LARGE SCALE GENOMIC DNA]</scope>
    <source>
        <strain evidence="1 2">ATCC 29099</strain>
    </source>
</reference>
<name>U2PSL2_EUBRA</name>
<comment type="caution">
    <text evidence="1">The sequence shown here is derived from an EMBL/GenBank/DDBJ whole genome shotgun (WGS) entry which is preliminary data.</text>
</comment>
<dbReference type="PATRIC" id="fig|1256908.3.peg.1353"/>
<dbReference type="HOGENOM" id="CLU_2806071_0_0_9"/>
<gene>
    <name evidence="1" type="ORF">HMPREF0373_01455</name>
</gene>
<dbReference type="AlphaFoldDB" id="U2PSL2"/>
<evidence type="ECO:0000313" key="2">
    <source>
        <dbReference type="Proteomes" id="UP000016608"/>
    </source>
</evidence>
<organism evidence="1 2">
    <name type="scientific">Eubacterium ramulus ATCC 29099</name>
    <dbReference type="NCBI Taxonomy" id="1256908"/>
    <lineage>
        <taxon>Bacteria</taxon>
        <taxon>Bacillati</taxon>
        <taxon>Bacillota</taxon>
        <taxon>Clostridia</taxon>
        <taxon>Eubacteriales</taxon>
        <taxon>Eubacteriaceae</taxon>
        <taxon>Eubacterium</taxon>
    </lineage>
</organism>
<protein>
    <submittedName>
        <fullName evidence="1">Uncharacterized protein</fullName>
    </submittedName>
</protein>
<dbReference type="EMBL" id="AWVJ01000091">
    <property type="protein sequence ID" value="ERK47096.1"/>
    <property type="molecule type" value="Genomic_DNA"/>
</dbReference>
<accession>U2PSL2</accession>
<proteinExistence type="predicted"/>